<keyword evidence="2 4" id="KW-0238">DNA-binding</keyword>
<proteinExistence type="predicted"/>
<dbReference type="SUPFAM" id="SSF48498">
    <property type="entry name" value="Tetracyclin repressor-like, C-terminal domain"/>
    <property type="match status" value="1"/>
</dbReference>
<evidence type="ECO:0000313" key="7">
    <source>
        <dbReference type="Proteomes" id="UP000187059"/>
    </source>
</evidence>
<dbReference type="GO" id="GO:0003677">
    <property type="term" value="F:DNA binding"/>
    <property type="evidence" value="ECO:0007669"/>
    <property type="project" value="UniProtKB-UniRule"/>
</dbReference>
<dbReference type="Gene3D" id="1.10.357.10">
    <property type="entry name" value="Tetracycline Repressor, domain 2"/>
    <property type="match status" value="1"/>
</dbReference>
<feature type="DNA-binding region" description="H-T-H motif" evidence="4">
    <location>
        <begin position="29"/>
        <end position="48"/>
    </location>
</feature>
<keyword evidence="7" id="KW-1185">Reference proteome</keyword>
<dbReference type="Pfam" id="PF16925">
    <property type="entry name" value="TetR_C_13"/>
    <property type="match status" value="1"/>
</dbReference>
<dbReference type="Proteomes" id="UP000187059">
    <property type="component" value="Plasmid pPABY2"/>
</dbReference>
<keyword evidence="1" id="KW-0805">Transcription regulation</keyword>
<evidence type="ECO:0000256" key="3">
    <source>
        <dbReference type="ARBA" id="ARBA00023163"/>
    </source>
</evidence>
<keyword evidence="3" id="KW-0804">Transcription</keyword>
<evidence type="ECO:0000256" key="1">
    <source>
        <dbReference type="ARBA" id="ARBA00023015"/>
    </source>
</evidence>
<evidence type="ECO:0000259" key="5">
    <source>
        <dbReference type="PROSITE" id="PS50977"/>
    </source>
</evidence>
<evidence type="ECO:0000313" key="6">
    <source>
        <dbReference type="EMBL" id="APZ50556.1"/>
    </source>
</evidence>
<dbReference type="Gene3D" id="1.10.10.60">
    <property type="entry name" value="Homeodomain-like"/>
    <property type="match status" value="1"/>
</dbReference>
<sequence>MARPQAYNTQQVLDAALTVFWTKGYDATSLQDLLAATKLSKSSLYGGFGDKHGLFLAAFDTYREARRSEMLHYLAQGSARAGIEAFFRSVIGAVEAGELARGCMSVNQAVEMSPHDPLVHARVESDFHFIEEHFAEAVARGQAAGEINPAHDPKRLGRMLLTAFAGFQVLARARCARPALEDALAAYLGALD</sequence>
<dbReference type="KEGG" id="paby:Ga0080574_TMP222"/>
<dbReference type="InterPro" id="IPR011075">
    <property type="entry name" value="TetR_C"/>
</dbReference>
<accession>A0A1P8UMD9</accession>
<dbReference type="PROSITE" id="PS50977">
    <property type="entry name" value="HTH_TETR_2"/>
    <property type="match status" value="1"/>
</dbReference>
<dbReference type="AlphaFoldDB" id="A0A1P8UMD9"/>
<gene>
    <name evidence="6" type="ORF">Ga0080574_TMP222</name>
</gene>
<keyword evidence="6" id="KW-0614">Plasmid</keyword>
<dbReference type="InterPro" id="IPR001647">
    <property type="entry name" value="HTH_TetR"/>
</dbReference>
<protein>
    <submittedName>
        <fullName evidence="6">Transcriptional regulator, TetR family</fullName>
    </submittedName>
</protein>
<dbReference type="PANTHER" id="PTHR47506:SF10">
    <property type="entry name" value="TRANSCRIPTIONAL REGULATORY PROTEIN"/>
    <property type="match status" value="1"/>
</dbReference>
<feature type="domain" description="HTH tetR-type" evidence="5">
    <location>
        <begin position="6"/>
        <end position="66"/>
    </location>
</feature>
<dbReference type="EMBL" id="CP015090">
    <property type="protein sequence ID" value="APZ50556.1"/>
    <property type="molecule type" value="Genomic_DNA"/>
</dbReference>
<evidence type="ECO:0000256" key="2">
    <source>
        <dbReference type="ARBA" id="ARBA00023125"/>
    </source>
</evidence>
<dbReference type="RefSeq" id="WP_076694328.1">
    <property type="nucleotide sequence ID" value="NZ_CP015090.1"/>
</dbReference>
<organism evidence="6 7">
    <name type="scientific">Salipiger abyssi</name>
    <dbReference type="NCBI Taxonomy" id="1250539"/>
    <lineage>
        <taxon>Bacteria</taxon>
        <taxon>Pseudomonadati</taxon>
        <taxon>Pseudomonadota</taxon>
        <taxon>Alphaproteobacteria</taxon>
        <taxon>Rhodobacterales</taxon>
        <taxon>Roseobacteraceae</taxon>
        <taxon>Salipiger</taxon>
    </lineage>
</organism>
<evidence type="ECO:0000256" key="4">
    <source>
        <dbReference type="PROSITE-ProRule" id="PRU00335"/>
    </source>
</evidence>
<dbReference type="OrthoDB" id="9779746at2"/>
<reference evidence="6 7" key="1">
    <citation type="submission" date="2016-04" db="EMBL/GenBank/DDBJ databases">
        <title>Deep-sea bacteria in the southern Pacific.</title>
        <authorList>
            <person name="Tang K."/>
        </authorList>
    </citation>
    <scope>NUCLEOTIDE SEQUENCE [LARGE SCALE GENOMIC DNA]</scope>
    <source>
        <strain evidence="6 7">JLT2014</strain>
        <plasmid evidence="7">ppaby2</plasmid>
    </source>
</reference>
<dbReference type="InterPro" id="IPR009057">
    <property type="entry name" value="Homeodomain-like_sf"/>
</dbReference>
<dbReference type="SUPFAM" id="SSF46689">
    <property type="entry name" value="Homeodomain-like"/>
    <property type="match status" value="1"/>
</dbReference>
<dbReference type="Pfam" id="PF00440">
    <property type="entry name" value="TetR_N"/>
    <property type="match status" value="1"/>
</dbReference>
<dbReference type="InterPro" id="IPR036271">
    <property type="entry name" value="Tet_transcr_reg_TetR-rel_C_sf"/>
</dbReference>
<name>A0A1P8UMD9_9RHOB</name>
<geneLocation type="plasmid" evidence="7">
    <name>ppaby2</name>
</geneLocation>
<dbReference type="PANTHER" id="PTHR47506">
    <property type="entry name" value="TRANSCRIPTIONAL REGULATORY PROTEIN"/>
    <property type="match status" value="1"/>
</dbReference>